<protein>
    <recommendedName>
        <fullName evidence="4">Tctex1 domain-containing protein 2</fullName>
    </recommendedName>
</protein>
<reference evidence="2" key="1">
    <citation type="submission" date="2024-06" db="EMBL/GenBank/DDBJ databases">
        <authorList>
            <person name="Liu X."/>
            <person name="Lenzi L."/>
            <person name="Haldenby T S."/>
            <person name="Uol C."/>
        </authorList>
    </citation>
    <scope>NUCLEOTIDE SEQUENCE</scope>
</reference>
<dbReference type="Gene3D" id="3.30.1140.40">
    <property type="entry name" value="Tctex-1"/>
    <property type="match status" value="1"/>
</dbReference>
<comment type="caution">
    <text evidence="2">The sequence shown here is derived from an EMBL/GenBank/DDBJ whole genome shotgun (WGS) entry which is preliminary data.</text>
</comment>
<dbReference type="GO" id="GO:0005737">
    <property type="term" value="C:cytoplasm"/>
    <property type="evidence" value="ECO:0007669"/>
    <property type="project" value="TreeGrafter"/>
</dbReference>
<dbReference type="PANTHER" id="PTHR21255">
    <property type="entry name" value="T-COMPLEX-ASSOCIATED-TESTIS-EXPRESSED 1/ DYNEIN LIGHT CHAIN"/>
    <property type="match status" value="1"/>
</dbReference>
<organism evidence="2 3">
    <name type="scientific">Calicophoron daubneyi</name>
    <name type="common">Rumen fluke</name>
    <name type="synonym">Paramphistomum daubneyi</name>
    <dbReference type="NCBI Taxonomy" id="300641"/>
    <lineage>
        <taxon>Eukaryota</taxon>
        <taxon>Metazoa</taxon>
        <taxon>Spiralia</taxon>
        <taxon>Lophotrochozoa</taxon>
        <taxon>Platyhelminthes</taxon>
        <taxon>Trematoda</taxon>
        <taxon>Digenea</taxon>
        <taxon>Plagiorchiida</taxon>
        <taxon>Pronocephalata</taxon>
        <taxon>Paramphistomoidea</taxon>
        <taxon>Paramphistomidae</taxon>
        <taxon>Calicophoron</taxon>
    </lineage>
</organism>
<dbReference type="GO" id="GO:0045505">
    <property type="term" value="F:dynein intermediate chain binding"/>
    <property type="evidence" value="ECO:0007669"/>
    <property type="project" value="TreeGrafter"/>
</dbReference>
<dbReference type="Pfam" id="PF03645">
    <property type="entry name" value="Tctex-1"/>
    <property type="match status" value="1"/>
</dbReference>
<evidence type="ECO:0000313" key="3">
    <source>
        <dbReference type="Proteomes" id="UP001497525"/>
    </source>
</evidence>
<name>A0AAV2TW25_CALDB</name>
<dbReference type="InterPro" id="IPR005334">
    <property type="entry name" value="Tctex-1-like"/>
</dbReference>
<proteinExistence type="inferred from homology"/>
<evidence type="ECO:0008006" key="4">
    <source>
        <dbReference type="Google" id="ProtNLM"/>
    </source>
</evidence>
<sequence length="134" mass="15346">MAGSISSNVQSRSSEKQNSYVIRPQFDQKFRPSVVKGILTQLLKDRLESENYASERTHDLCISLADEIREKIKSSLALSRYRYLVHVVIGEQRGQGVKIAYRCYWDSDTDNFAEALFENQSLFCVASVFGVYSY</sequence>
<comment type="similarity">
    <text evidence="1">Belongs to the dynein light chain Tctex-type family.</text>
</comment>
<dbReference type="InterPro" id="IPR038586">
    <property type="entry name" value="Tctex-1-like_sf"/>
</dbReference>
<dbReference type="Proteomes" id="UP001497525">
    <property type="component" value="Unassembled WGS sequence"/>
</dbReference>
<dbReference type="EMBL" id="CAXLJL010000911">
    <property type="protein sequence ID" value="CAL5141607.1"/>
    <property type="molecule type" value="Genomic_DNA"/>
</dbReference>
<dbReference type="AlphaFoldDB" id="A0AAV2TW25"/>
<dbReference type="GO" id="GO:0005868">
    <property type="term" value="C:cytoplasmic dynein complex"/>
    <property type="evidence" value="ECO:0007669"/>
    <property type="project" value="TreeGrafter"/>
</dbReference>
<evidence type="ECO:0000313" key="2">
    <source>
        <dbReference type="EMBL" id="CAL5141607.1"/>
    </source>
</evidence>
<evidence type="ECO:0000256" key="1">
    <source>
        <dbReference type="ARBA" id="ARBA00005361"/>
    </source>
</evidence>
<dbReference type="CDD" id="cd21459">
    <property type="entry name" value="DLC-like_TCTEX1D2"/>
    <property type="match status" value="1"/>
</dbReference>
<dbReference type="GO" id="GO:0007018">
    <property type="term" value="P:microtubule-based movement"/>
    <property type="evidence" value="ECO:0007669"/>
    <property type="project" value="TreeGrafter"/>
</dbReference>
<accession>A0AAV2TW25</accession>
<gene>
    <name evidence="2" type="ORF">CDAUBV1_LOCUS16887</name>
</gene>
<dbReference type="PANTHER" id="PTHR21255:SF7">
    <property type="entry name" value="DYNEIN LIGHT CHAIN TCTEX-TYPE PROTEIN 2B"/>
    <property type="match status" value="1"/>
</dbReference>